<dbReference type="InterPro" id="IPR045864">
    <property type="entry name" value="aa-tRNA-synth_II/BPL/LPL"/>
</dbReference>
<gene>
    <name evidence="3" type="ORF">E6K76_01285</name>
</gene>
<dbReference type="InterPro" id="IPR004143">
    <property type="entry name" value="BPL_LPL_catalytic"/>
</dbReference>
<dbReference type="PANTHER" id="PTHR12835:SF5">
    <property type="entry name" value="BIOTIN--PROTEIN LIGASE"/>
    <property type="match status" value="1"/>
</dbReference>
<dbReference type="EMBL" id="VBOW01000013">
    <property type="protein sequence ID" value="TMQ60659.1"/>
    <property type="molecule type" value="Genomic_DNA"/>
</dbReference>
<evidence type="ECO:0000313" key="3">
    <source>
        <dbReference type="EMBL" id="TMQ60659.1"/>
    </source>
</evidence>
<organism evidence="3 4">
    <name type="scientific">Eiseniibacteriota bacterium</name>
    <dbReference type="NCBI Taxonomy" id="2212470"/>
    <lineage>
        <taxon>Bacteria</taxon>
        <taxon>Candidatus Eiseniibacteriota</taxon>
    </lineage>
</organism>
<feature type="domain" description="BPL/LPL catalytic" evidence="2">
    <location>
        <begin position="18"/>
        <end position="197"/>
    </location>
</feature>
<evidence type="ECO:0000259" key="2">
    <source>
        <dbReference type="PROSITE" id="PS51733"/>
    </source>
</evidence>
<dbReference type="SUPFAM" id="SSF55681">
    <property type="entry name" value="Class II aaRS and biotin synthetases"/>
    <property type="match status" value="1"/>
</dbReference>
<dbReference type="PANTHER" id="PTHR12835">
    <property type="entry name" value="BIOTIN PROTEIN LIGASE"/>
    <property type="match status" value="1"/>
</dbReference>
<accession>A0A538TAJ9</accession>
<proteinExistence type="predicted"/>
<dbReference type="GO" id="GO:0004077">
    <property type="term" value="F:biotin--[biotin carboxyl-carrier protein] ligase activity"/>
    <property type="evidence" value="ECO:0007669"/>
    <property type="project" value="UniProtKB-EC"/>
</dbReference>
<dbReference type="GO" id="GO:0005737">
    <property type="term" value="C:cytoplasm"/>
    <property type="evidence" value="ECO:0007669"/>
    <property type="project" value="TreeGrafter"/>
</dbReference>
<name>A0A538TAJ9_UNCEI</name>
<dbReference type="InterPro" id="IPR004408">
    <property type="entry name" value="Biotin_CoA_COase_ligase"/>
</dbReference>
<dbReference type="CDD" id="cd16442">
    <property type="entry name" value="BPL"/>
    <property type="match status" value="1"/>
</dbReference>
<reference evidence="3 4" key="1">
    <citation type="journal article" date="2019" name="Nat. Microbiol.">
        <title>Mediterranean grassland soil C-N compound turnover is dependent on rainfall and depth, and is mediated by genomically divergent microorganisms.</title>
        <authorList>
            <person name="Diamond S."/>
            <person name="Andeer P.F."/>
            <person name="Li Z."/>
            <person name="Crits-Christoph A."/>
            <person name="Burstein D."/>
            <person name="Anantharaman K."/>
            <person name="Lane K.R."/>
            <person name="Thomas B.C."/>
            <person name="Pan C."/>
            <person name="Northen T.R."/>
            <person name="Banfield J.F."/>
        </authorList>
    </citation>
    <scope>NUCLEOTIDE SEQUENCE [LARGE SCALE GENOMIC DNA]</scope>
    <source>
        <strain evidence="3">WS_6</strain>
    </source>
</reference>
<dbReference type="NCBIfam" id="TIGR00121">
    <property type="entry name" value="birA_ligase"/>
    <property type="match status" value="1"/>
</dbReference>
<dbReference type="Gene3D" id="3.30.930.10">
    <property type="entry name" value="Bira Bifunctional Protein, Domain 2"/>
    <property type="match status" value="1"/>
</dbReference>
<dbReference type="Pfam" id="PF03099">
    <property type="entry name" value="BPL_LplA_LipB"/>
    <property type="match status" value="1"/>
</dbReference>
<evidence type="ECO:0000256" key="1">
    <source>
        <dbReference type="ARBA" id="ARBA00022598"/>
    </source>
</evidence>
<keyword evidence="1 3" id="KW-0436">Ligase</keyword>
<comment type="caution">
    <text evidence="3">The sequence shown here is derived from an EMBL/GenBank/DDBJ whole genome shotgun (WGS) entry which is preliminary data.</text>
</comment>
<sequence>MKPEPTRAMSAQRFLGVPVEAHAHLESTNDEVFRRAREGAPEGLVVVAEHQTQGRGRLGRSWFDAAGRSLLFSVLLKPAVPLQSYPLLALVLASSVADAGAEAAGETLAVKWPNDVVHRGRKLCGVLAESRSLAPGKPPVLVLGAGVNVNQLEEDFPPEIRGRATSLRIAAGGRAFAIPEFLAAVLARFERDVALARRDDPRPLFERVRPRLPAPGAQVRVALGERTVEGEVTEVTETGALRVRDRASGVVETLAAGVLE</sequence>
<dbReference type="Proteomes" id="UP000316852">
    <property type="component" value="Unassembled WGS sequence"/>
</dbReference>
<protein>
    <submittedName>
        <fullName evidence="3">Biotin--[acetyl-CoA-carboxylase] ligase</fullName>
        <ecNumber evidence="3">6.3.4.15</ecNumber>
    </submittedName>
</protein>
<dbReference type="PROSITE" id="PS51733">
    <property type="entry name" value="BPL_LPL_CATALYTIC"/>
    <property type="match status" value="1"/>
</dbReference>
<dbReference type="AlphaFoldDB" id="A0A538TAJ9"/>
<evidence type="ECO:0000313" key="4">
    <source>
        <dbReference type="Proteomes" id="UP000316852"/>
    </source>
</evidence>
<dbReference type="EC" id="6.3.4.15" evidence="3"/>